<feature type="domain" description="Histidine kinase" evidence="12">
    <location>
        <begin position="414"/>
        <end position="633"/>
    </location>
</feature>
<dbReference type="SUPFAM" id="SSF55785">
    <property type="entry name" value="PYP-like sensor domain (PAS domain)"/>
    <property type="match status" value="1"/>
</dbReference>
<dbReference type="PROSITE" id="PS50839">
    <property type="entry name" value="CHASE"/>
    <property type="match status" value="1"/>
</dbReference>
<protein>
    <recommendedName>
        <fullName evidence="3">histidine kinase</fullName>
        <ecNumber evidence="3">2.7.13.3</ecNumber>
    </recommendedName>
</protein>
<dbReference type="PRINTS" id="PR00344">
    <property type="entry name" value="BCTRLSENSOR"/>
</dbReference>
<evidence type="ECO:0000256" key="3">
    <source>
        <dbReference type="ARBA" id="ARBA00012438"/>
    </source>
</evidence>
<dbReference type="Gene3D" id="3.30.450.350">
    <property type="entry name" value="CHASE domain"/>
    <property type="match status" value="1"/>
</dbReference>
<dbReference type="GO" id="GO:0009927">
    <property type="term" value="F:histidine phosphotransfer kinase activity"/>
    <property type="evidence" value="ECO:0007669"/>
    <property type="project" value="TreeGrafter"/>
</dbReference>
<dbReference type="InterPro" id="IPR042240">
    <property type="entry name" value="CHASE_sf"/>
</dbReference>
<evidence type="ECO:0000256" key="7">
    <source>
        <dbReference type="ARBA" id="ARBA00022777"/>
    </source>
</evidence>
<evidence type="ECO:0000256" key="9">
    <source>
        <dbReference type="ARBA" id="ARBA00023012"/>
    </source>
</evidence>
<sequence>MSIHNAPRQYLNWGTSLGLLLILGLAVELLLQQYGLRQQQAEQQRLLAHANEVRAVLLGELNATLHLATGLATYIPAKAGRIDPAELEPWLKGLFQQGRHIRNIGLAPGNRLTFIYPLAGNEAALGLYYPDTPKQWPVIERIIASAKPMLDGPLLLVQGGQGLIYRVPVFLPDQSYWGLISTVIDFDRLYAEVEAVARQRGLSISLLPLDGALPQQSAEAEAINLVVPVAGASWQLQARALEPLQPLPLGLRLLGWGLALTVSLLIGLALHSQQRRASLLLALNQSQRDFLQAFERAPQSMALVDNRGCLLVVNQAFCRLLQLHATQLVRQPLEHFCVPEERADLLQHLAAIRPGPNRSWTQHLLDAHQQRIAVECSAAILGPVADTDQARILHIQDIRERQRLQRLQNEFTASVSHELRTPLTAIAGALGLINGGALGEVPPAMAELLQIAQANSQRLQALISDLLDMEKLLAGQMRFELREQPLWPLLQDAVAHNQPYASQHQVTLQLQEPAAPLSVRVDAQRLSQVMANLLSNAAKFSPPGSQVTVSAEDLGDRVRIAVRDRGPGICEEFRPRIFSKFAQADGSDRRQKGGTGLGLAISKELVERMQGDIGFDTAAGNGTTFWFELPVSTSRQESSTL</sequence>
<keyword evidence="4" id="KW-0597">Phosphoprotein</keyword>
<dbReference type="InterPro" id="IPR003594">
    <property type="entry name" value="HATPase_dom"/>
</dbReference>
<accession>A0A6I4KWW9</accession>
<dbReference type="PANTHER" id="PTHR43047:SF72">
    <property type="entry name" value="OSMOSENSING HISTIDINE PROTEIN KINASE SLN1"/>
    <property type="match status" value="1"/>
</dbReference>
<comment type="subcellular location">
    <subcellularLocation>
        <location evidence="2">Membrane</location>
    </subcellularLocation>
</comment>
<dbReference type="AlphaFoldDB" id="A0A6I4KWW9"/>
<keyword evidence="15" id="KW-1185">Reference proteome</keyword>
<evidence type="ECO:0000256" key="2">
    <source>
        <dbReference type="ARBA" id="ARBA00004370"/>
    </source>
</evidence>
<comment type="caution">
    <text evidence="14">The sequence shown here is derived from an EMBL/GenBank/DDBJ whole genome shotgun (WGS) entry which is preliminary data.</text>
</comment>
<evidence type="ECO:0000256" key="4">
    <source>
        <dbReference type="ARBA" id="ARBA00022553"/>
    </source>
</evidence>
<evidence type="ECO:0000313" key="15">
    <source>
        <dbReference type="Proteomes" id="UP000429555"/>
    </source>
</evidence>
<gene>
    <name evidence="14" type="ORF">GJV18_02775</name>
</gene>
<proteinExistence type="predicted"/>
<keyword evidence="5" id="KW-0808">Transferase</keyword>
<dbReference type="FunFam" id="1.10.287.130:FF:000001">
    <property type="entry name" value="Two-component sensor histidine kinase"/>
    <property type="match status" value="1"/>
</dbReference>
<dbReference type="InterPro" id="IPR000014">
    <property type="entry name" value="PAS"/>
</dbReference>
<dbReference type="InterPro" id="IPR005467">
    <property type="entry name" value="His_kinase_dom"/>
</dbReference>
<dbReference type="SMART" id="SM00387">
    <property type="entry name" value="HATPase_c"/>
    <property type="match status" value="1"/>
</dbReference>
<comment type="catalytic activity">
    <reaction evidence="1">
        <text>ATP + protein L-histidine = ADP + protein N-phospho-L-histidine.</text>
        <dbReference type="EC" id="2.7.13.3"/>
    </reaction>
</comment>
<dbReference type="Pfam" id="PF02518">
    <property type="entry name" value="HATPase_c"/>
    <property type="match status" value="1"/>
</dbReference>
<evidence type="ECO:0000259" key="13">
    <source>
        <dbReference type="PROSITE" id="PS50839"/>
    </source>
</evidence>
<evidence type="ECO:0000313" key="14">
    <source>
        <dbReference type="EMBL" id="MVW74233.1"/>
    </source>
</evidence>
<dbReference type="InterPro" id="IPR036097">
    <property type="entry name" value="HisK_dim/P_sf"/>
</dbReference>
<evidence type="ECO:0000256" key="5">
    <source>
        <dbReference type="ARBA" id="ARBA00022679"/>
    </source>
</evidence>
<dbReference type="SMART" id="SM01079">
    <property type="entry name" value="CHASE"/>
    <property type="match status" value="1"/>
</dbReference>
<dbReference type="GO" id="GO:0005886">
    <property type="term" value="C:plasma membrane"/>
    <property type="evidence" value="ECO:0007669"/>
    <property type="project" value="TreeGrafter"/>
</dbReference>
<keyword evidence="8 11" id="KW-1133">Transmembrane helix</keyword>
<organism evidence="14 15">
    <name type="scientific">Pseudomonas xionganensis</name>
    <dbReference type="NCBI Taxonomy" id="2654845"/>
    <lineage>
        <taxon>Bacteria</taxon>
        <taxon>Pseudomonadati</taxon>
        <taxon>Pseudomonadota</taxon>
        <taxon>Gammaproteobacteria</taxon>
        <taxon>Pseudomonadales</taxon>
        <taxon>Pseudomonadaceae</taxon>
        <taxon>Pseudomonas</taxon>
    </lineage>
</organism>
<keyword evidence="10 11" id="KW-0472">Membrane</keyword>
<dbReference type="CDD" id="cd00130">
    <property type="entry name" value="PAS"/>
    <property type="match status" value="1"/>
</dbReference>
<dbReference type="PROSITE" id="PS50109">
    <property type="entry name" value="HIS_KIN"/>
    <property type="match status" value="1"/>
</dbReference>
<dbReference type="PANTHER" id="PTHR43047">
    <property type="entry name" value="TWO-COMPONENT HISTIDINE PROTEIN KINASE"/>
    <property type="match status" value="1"/>
</dbReference>
<feature type="domain" description="CHASE" evidence="13">
    <location>
        <begin position="112"/>
        <end position="211"/>
    </location>
</feature>
<dbReference type="GO" id="GO:0006355">
    <property type="term" value="P:regulation of DNA-templated transcription"/>
    <property type="evidence" value="ECO:0007669"/>
    <property type="project" value="InterPro"/>
</dbReference>
<evidence type="ECO:0000256" key="10">
    <source>
        <dbReference type="ARBA" id="ARBA00023136"/>
    </source>
</evidence>
<keyword evidence="6 11" id="KW-0812">Transmembrane</keyword>
<dbReference type="InterPro" id="IPR013767">
    <property type="entry name" value="PAS_fold"/>
</dbReference>
<dbReference type="SUPFAM" id="SSF47384">
    <property type="entry name" value="Homodimeric domain of signal transducing histidine kinase"/>
    <property type="match status" value="1"/>
</dbReference>
<evidence type="ECO:0000256" key="11">
    <source>
        <dbReference type="SAM" id="Phobius"/>
    </source>
</evidence>
<name>A0A6I4KWW9_9PSED</name>
<dbReference type="EMBL" id="WKJZ01000001">
    <property type="protein sequence ID" value="MVW74233.1"/>
    <property type="molecule type" value="Genomic_DNA"/>
</dbReference>
<dbReference type="InterPro" id="IPR003661">
    <property type="entry name" value="HisK_dim/P_dom"/>
</dbReference>
<evidence type="ECO:0000256" key="6">
    <source>
        <dbReference type="ARBA" id="ARBA00022692"/>
    </source>
</evidence>
<dbReference type="GO" id="GO:0000155">
    <property type="term" value="F:phosphorelay sensor kinase activity"/>
    <property type="evidence" value="ECO:0007669"/>
    <property type="project" value="InterPro"/>
</dbReference>
<evidence type="ECO:0000256" key="1">
    <source>
        <dbReference type="ARBA" id="ARBA00000085"/>
    </source>
</evidence>
<dbReference type="CDD" id="cd00082">
    <property type="entry name" value="HisKA"/>
    <property type="match status" value="1"/>
</dbReference>
<dbReference type="InterPro" id="IPR006189">
    <property type="entry name" value="CHASE_dom"/>
</dbReference>
<dbReference type="Gene3D" id="1.10.287.130">
    <property type="match status" value="1"/>
</dbReference>
<evidence type="ECO:0000259" key="12">
    <source>
        <dbReference type="PROSITE" id="PS50109"/>
    </source>
</evidence>
<dbReference type="Gene3D" id="3.30.565.10">
    <property type="entry name" value="Histidine kinase-like ATPase, C-terminal domain"/>
    <property type="match status" value="1"/>
</dbReference>
<dbReference type="Pfam" id="PF00512">
    <property type="entry name" value="HisKA"/>
    <property type="match status" value="1"/>
</dbReference>
<dbReference type="InterPro" id="IPR004358">
    <property type="entry name" value="Sig_transdc_His_kin-like_C"/>
</dbReference>
<dbReference type="SMART" id="SM00091">
    <property type="entry name" value="PAS"/>
    <property type="match status" value="1"/>
</dbReference>
<reference evidence="14 15" key="1">
    <citation type="submission" date="2019-11" db="EMBL/GenBank/DDBJ databases">
        <title>Pseudomonas flavidum sp. nov., isolated from Baiyang Lake.</title>
        <authorList>
            <person name="Zhao Y."/>
        </authorList>
    </citation>
    <scope>NUCLEOTIDE SEQUENCE [LARGE SCALE GENOMIC DNA]</scope>
    <source>
        <strain evidence="15">R-22-3 w-18</strain>
    </source>
</reference>
<feature type="transmembrane region" description="Helical" evidence="11">
    <location>
        <begin position="12"/>
        <end position="31"/>
    </location>
</feature>
<dbReference type="Proteomes" id="UP000429555">
    <property type="component" value="Unassembled WGS sequence"/>
</dbReference>
<dbReference type="InterPro" id="IPR036890">
    <property type="entry name" value="HATPase_C_sf"/>
</dbReference>
<dbReference type="FunFam" id="3.30.565.10:FF:000006">
    <property type="entry name" value="Sensor histidine kinase WalK"/>
    <property type="match status" value="1"/>
</dbReference>
<dbReference type="Gene3D" id="3.30.450.20">
    <property type="entry name" value="PAS domain"/>
    <property type="match status" value="1"/>
</dbReference>
<dbReference type="NCBIfam" id="TIGR00229">
    <property type="entry name" value="sensory_box"/>
    <property type="match status" value="1"/>
</dbReference>
<dbReference type="SUPFAM" id="SSF55874">
    <property type="entry name" value="ATPase domain of HSP90 chaperone/DNA topoisomerase II/histidine kinase"/>
    <property type="match status" value="1"/>
</dbReference>
<keyword evidence="9" id="KW-0902">Two-component regulatory system</keyword>
<dbReference type="Pfam" id="PF03924">
    <property type="entry name" value="CHASE"/>
    <property type="match status" value="1"/>
</dbReference>
<dbReference type="Pfam" id="PF00989">
    <property type="entry name" value="PAS"/>
    <property type="match status" value="1"/>
</dbReference>
<dbReference type="RefSeq" id="WP_160343197.1">
    <property type="nucleotide sequence ID" value="NZ_WKJZ01000001.1"/>
</dbReference>
<dbReference type="InterPro" id="IPR035965">
    <property type="entry name" value="PAS-like_dom_sf"/>
</dbReference>
<evidence type="ECO:0000256" key="8">
    <source>
        <dbReference type="ARBA" id="ARBA00022989"/>
    </source>
</evidence>
<dbReference type="CDD" id="cd16922">
    <property type="entry name" value="HATPase_EvgS-ArcB-TorS-like"/>
    <property type="match status" value="1"/>
</dbReference>
<dbReference type="EC" id="2.7.13.3" evidence="3"/>
<dbReference type="SMART" id="SM00388">
    <property type="entry name" value="HisKA"/>
    <property type="match status" value="1"/>
</dbReference>
<keyword evidence="7" id="KW-0418">Kinase</keyword>